<feature type="transmembrane region" description="Helical" evidence="7">
    <location>
        <begin position="211"/>
        <end position="231"/>
    </location>
</feature>
<comment type="caution">
    <text evidence="8">The sequence shown here is derived from an EMBL/GenBank/DDBJ whole genome shotgun (WGS) entry which is preliminary data.</text>
</comment>
<feature type="transmembrane region" description="Helical" evidence="7">
    <location>
        <begin position="259"/>
        <end position="279"/>
    </location>
</feature>
<keyword evidence="2" id="KW-1003">Cell membrane</keyword>
<keyword evidence="8" id="KW-0813">Transport</keyword>
<name>A0A841GSF2_9BACT</name>
<feature type="transmembrane region" description="Helical" evidence="7">
    <location>
        <begin position="73"/>
        <end position="95"/>
    </location>
</feature>
<evidence type="ECO:0000256" key="1">
    <source>
        <dbReference type="ARBA" id="ARBA00004651"/>
    </source>
</evidence>
<comment type="subcellular location">
    <subcellularLocation>
        <location evidence="1">Cell membrane</location>
        <topology evidence="1">Multi-pass membrane protein</topology>
    </subcellularLocation>
</comment>
<evidence type="ECO:0000256" key="6">
    <source>
        <dbReference type="SAM" id="MobiDB-lite"/>
    </source>
</evidence>
<feature type="transmembrane region" description="Helical" evidence="7">
    <location>
        <begin position="162"/>
        <end position="184"/>
    </location>
</feature>
<evidence type="ECO:0000256" key="3">
    <source>
        <dbReference type="ARBA" id="ARBA00022692"/>
    </source>
</evidence>
<dbReference type="PANTHER" id="PTHR47089">
    <property type="entry name" value="ABC TRANSPORTER, PERMEASE PROTEIN"/>
    <property type="match status" value="1"/>
</dbReference>
<organism evidence="8 9">
    <name type="scientific">Longimicrobium terrae</name>
    <dbReference type="NCBI Taxonomy" id="1639882"/>
    <lineage>
        <taxon>Bacteria</taxon>
        <taxon>Pseudomonadati</taxon>
        <taxon>Gemmatimonadota</taxon>
        <taxon>Longimicrobiia</taxon>
        <taxon>Longimicrobiales</taxon>
        <taxon>Longimicrobiaceae</taxon>
        <taxon>Longimicrobium</taxon>
    </lineage>
</organism>
<keyword evidence="5 7" id="KW-0472">Membrane</keyword>
<feature type="transmembrane region" description="Helical" evidence="7">
    <location>
        <begin position="31"/>
        <end position="53"/>
    </location>
</feature>
<evidence type="ECO:0000313" key="9">
    <source>
        <dbReference type="Proteomes" id="UP000582837"/>
    </source>
</evidence>
<dbReference type="CDD" id="cd06580">
    <property type="entry name" value="TM_PBP1_transp_TpRbsC_like"/>
    <property type="match status" value="1"/>
</dbReference>
<evidence type="ECO:0000256" key="7">
    <source>
        <dbReference type="SAM" id="Phobius"/>
    </source>
</evidence>
<feature type="transmembrane region" description="Helical" evidence="7">
    <location>
        <begin position="312"/>
        <end position="334"/>
    </location>
</feature>
<feature type="transmembrane region" description="Helical" evidence="7">
    <location>
        <begin position="285"/>
        <end position="305"/>
    </location>
</feature>
<keyword evidence="9" id="KW-1185">Reference proteome</keyword>
<sequence length="367" mass="37936">MTTSTEAPPRAAPPGPPAGPPRWRTQLEEALLPPLVAILAAMVVGDLLILSMGQSPASVYGMLLEGTWGNAYGFGQVLFKATTLTFTGLAVALALRAGMFNVGAEGQLAAGGFVAALTGWLLPAGTPWVIAVPLCIIGAAVGGGVVGAVPGTLKARFGAHEVIVTIMTNFIVLALLNYVVAAHLNVPETLHTPEINGGAIPRFRGPFTGSAANASLFLGLAAAGAVWWYLFRTRRGYELRAVGLQPDAAEYAGIRVGGVWVRAMTVSGMLAGLGGVNYVLGYKHYYEDGFAGGAGFLGIAVALVGRNDPLGVVLAALFFATLSQGGLAINAVVPKQMVEVMQGVVILAVAVSVPEVRRLLRQQRRAG</sequence>
<feature type="transmembrane region" description="Helical" evidence="7">
    <location>
        <begin position="128"/>
        <end position="150"/>
    </location>
</feature>
<feature type="transmembrane region" description="Helical" evidence="7">
    <location>
        <begin position="340"/>
        <end position="360"/>
    </location>
</feature>
<protein>
    <submittedName>
        <fullName evidence="8">Simple sugar transport system permease protein</fullName>
    </submittedName>
</protein>
<evidence type="ECO:0000256" key="5">
    <source>
        <dbReference type="ARBA" id="ARBA00023136"/>
    </source>
</evidence>
<keyword evidence="3 7" id="KW-0812">Transmembrane</keyword>
<feature type="region of interest" description="Disordered" evidence="6">
    <location>
        <begin position="1"/>
        <end position="22"/>
    </location>
</feature>
<dbReference type="GO" id="GO:0022857">
    <property type="term" value="F:transmembrane transporter activity"/>
    <property type="evidence" value="ECO:0007669"/>
    <property type="project" value="InterPro"/>
</dbReference>
<keyword evidence="8" id="KW-0762">Sugar transport</keyword>
<gene>
    <name evidence="8" type="ORF">HNQ61_000904</name>
</gene>
<reference evidence="8 9" key="1">
    <citation type="submission" date="2020-08" db="EMBL/GenBank/DDBJ databases">
        <title>Genomic Encyclopedia of Type Strains, Phase IV (KMG-IV): sequencing the most valuable type-strain genomes for metagenomic binning, comparative biology and taxonomic classification.</title>
        <authorList>
            <person name="Goeker M."/>
        </authorList>
    </citation>
    <scope>NUCLEOTIDE SEQUENCE [LARGE SCALE GENOMIC DNA]</scope>
    <source>
        <strain evidence="8 9">DSM 29007</strain>
    </source>
</reference>
<accession>A0A841GSF2</accession>
<dbReference type="GO" id="GO:0005886">
    <property type="term" value="C:plasma membrane"/>
    <property type="evidence" value="ECO:0007669"/>
    <property type="project" value="UniProtKB-SubCell"/>
</dbReference>
<evidence type="ECO:0000256" key="4">
    <source>
        <dbReference type="ARBA" id="ARBA00022989"/>
    </source>
</evidence>
<dbReference type="PANTHER" id="PTHR47089:SF1">
    <property type="entry name" value="GUANOSINE ABC TRANSPORTER PERMEASE PROTEIN NUPP"/>
    <property type="match status" value="1"/>
</dbReference>
<feature type="compositionally biased region" description="Pro residues" evidence="6">
    <location>
        <begin position="10"/>
        <end position="20"/>
    </location>
</feature>
<dbReference type="Pfam" id="PF02653">
    <property type="entry name" value="BPD_transp_2"/>
    <property type="match status" value="1"/>
</dbReference>
<dbReference type="EMBL" id="JACHIA010000002">
    <property type="protein sequence ID" value="MBB6069289.1"/>
    <property type="molecule type" value="Genomic_DNA"/>
</dbReference>
<dbReference type="Proteomes" id="UP000582837">
    <property type="component" value="Unassembled WGS sequence"/>
</dbReference>
<proteinExistence type="predicted"/>
<evidence type="ECO:0000313" key="8">
    <source>
        <dbReference type="EMBL" id="MBB6069289.1"/>
    </source>
</evidence>
<evidence type="ECO:0000256" key="2">
    <source>
        <dbReference type="ARBA" id="ARBA00022475"/>
    </source>
</evidence>
<dbReference type="InterPro" id="IPR001851">
    <property type="entry name" value="ABC_transp_permease"/>
</dbReference>
<dbReference type="RefSeq" id="WP_205761944.1">
    <property type="nucleotide sequence ID" value="NZ_JABDTL010000002.1"/>
</dbReference>
<dbReference type="AlphaFoldDB" id="A0A841GSF2"/>
<feature type="transmembrane region" description="Helical" evidence="7">
    <location>
        <begin position="102"/>
        <end position="122"/>
    </location>
</feature>
<keyword evidence="4 7" id="KW-1133">Transmembrane helix</keyword>